<protein>
    <recommendedName>
        <fullName evidence="4">Lipoprotein</fullName>
    </recommendedName>
</protein>
<evidence type="ECO:0008006" key="4">
    <source>
        <dbReference type="Google" id="ProtNLM"/>
    </source>
</evidence>
<name>A0ABT4AJD2_9BACT</name>
<comment type="caution">
    <text evidence="2">The sequence shown here is derived from an EMBL/GenBank/DDBJ whole genome shotgun (WGS) entry which is preliminary data.</text>
</comment>
<feature type="compositionally biased region" description="Low complexity" evidence="1">
    <location>
        <begin position="23"/>
        <end position="36"/>
    </location>
</feature>
<gene>
    <name evidence="2" type="ORF">OV287_45935</name>
</gene>
<dbReference type="EMBL" id="JAPNKA010000001">
    <property type="protein sequence ID" value="MCY1081812.1"/>
    <property type="molecule type" value="Genomic_DNA"/>
</dbReference>
<dbReference type="PROSITE" id="PS51257">
    <property type="entry name" value="PROKAR_LIPOPROTEIN"/>
    <property type="match status" value="1"/>
</dbReference>
<dbReference type="Proteomes" id="UP001207654">
    <property type="component" value="Unassembled WGS sequence"/>
</dbReference>
<feature type="compositionally biased region" description="Polar residues" evidence="1">
    <location>
        <begin position="45"/>
        <end position="57"/>
    </location>
</feature>
<evidence type="ECO:0000313" key="3">
    <source>
        <dbReference type="Proteomes" id="UP001207654"/>
    </source>
</evidence>
<dbReference type="RefSeq" id="WP_267540397.1">
    <property type="nucleotide sequence ID" value="NZ_JAPNKA010000001.1"/>
</dbReference>
<evidence type="ECO:0000313" key="2">
    <source>
        <dbReference type="EMBL" id="MCY1081812.1"/>
    </source>
</evidence>
<organism evidence="2 3">
    <name type="scientific">Archangium lansingense</name>
    <dbReference type="NCBI Taxonomy" id="2995310"/>
    <lineage>
        <taxon>Bacteria</taxon>
        <taxon>Pseudomonadati</taxon>
        <taxon>Myxococcota</taxon>
        <taxon>Myxococcia</taxon>
        <taxon>Myxococcales</taxon>
        <taxon>Cystobacterineae</taxon>
        <taxon>Archangiaceae</taxon>
        <taxon>Archangium</taxon>
    </lineage>
</organism>
<keyword evidence="3" id="KW-1185">Reference proteome</keyword>
<reference evidence="2 3" key="1">
    <citation type="submission" date="2022-11" db="EMBL/GenBank/DDBJ databases">
        <title>Minimal conservation of predation-associated metabolite biosynthetic gene clusters underscores biosynthetic potential of Myxococcota including descriptions for ten novel species: Archangium lansinium sp. nov., Myxococcus landrumus sp. nov., Nannocystis bai.</title>
        <authorList>
            <person name="Ahearne A."/>
            <person name="Stevens C."/>
            <person name="Phillips K."/>
        </authorList>
    </citation>
    <scope>NUCLEOTIDE SEQUENCE [LARGE SCALE GENOMIC DNA]</scope>
    <source>
        <strain evidence="2 3">MIWBW</strain>
    </source>
</reference>
<sequence length="219" mass="23186">MRLSLTLLAMISLAACNGQMNSPQGEPEPQGQQGFEGDTGPHSPAQPQGVPTATRPQRLQDSLGAQHAQNVQGLVSSTDGTVYTIPGSGGMFGGGYLQLQSSNQHFELDVTCGYGFATDNEAFFFANSPVVTTGTVQTTVAIDGRALLAFNDLNYNSGGQDRAFADTWYQGQWPWHGVFTANEGGTLTRWDITMTRTADGNCLAFVYTNGGGSGTIVHP</sequence>
<accession>A0ABT4AJD2</accession>
<feature type="region of interest" description="Disordered" evidence="1">
    <location>
        <begin position="19"/>
        <end position="57"/>
    </location>
</feature>
<proteinExistence type="predicted"/>
<evidence type="ECO:0000256" key="1">
    <source>
        <dbReference type="SAM" id="MobiDB-lite"/>
    </source>
</evidence>